<evidence type="ECO:0000313" key="2">
    <source>
        <dbReference type="EMBL" id="OMJ73615.1"/>
    </source>
</evidence>
<dbReference type="Proteomes" id="UP000187209">
    <property type="component" value="Unassembled WGS sequence"/>
</dbReference>
<evidence type="ECO:0000313" key="3">
    <source>
        <dbReference type="Proteomes" id="UP000187209"/>
    </source>
</evidence>
<organism evidence="2 3">
    <name type="scientific">Stentor coeruleus</name>
    <dbReference type="NCBI Taxonomy" id="5963"/>
    <lineage>
        <taxon>Eukaryota</taxon>
        <taxon>Sar</taxon>
        <taxon>Alveolata</taxon>
        <taxon>Ciliophora</taxon>
        <taxon>Postciliodesmatophora</taxon>
        <taxon>Heterotrichea</taxon>
        <taxon>Heterotrichida</taxon>
        <taxon>Stentoridae</taxon>
        <taxon>Stentor</taxon>
    </lineage>
</organism>
<dbReference type="AlphaFoldDB" id="A0A1R2BAA1"/>
<protein>
    <submittedName>
        <fullName evidence="2">Uncharacterized protein</fullName>
    </submittedName>
</protein>
<name>A0A1R2BAA1_9CILI</name>
<evidence type="ECO:0000256" key="1">
    <source>
        <dbReference type="SAM" id="Coils"/>
    </source>
</evidence>
<comment type="caution">
    <text evidence="2">The sequence shown here is derived from an EMBL/GenBank/DDBJ whole genome shotgun (WGS) entry which is preliminary data.</text>
</comment>
<reference evidence="2 3" key="1">
    <citation type="submission" date="2016-11" db="EMBL/GenBank/DDBJ databases">
        <title>The macronuclear genome of Stentor coeruleus: a giant cell with tiny introns.</title>
        <authorList>
            <person name="Slabodnick M."/>
            <person name="Ruby J.G."/>
            <person name="Reiff S.B."/>
            <person name="Swart E.C."/>
            <person name="Gosai S."/>
            <person name="Prabakaran S."/>
            <person name="Witkowska E."/>
            <person name="Larue G.E."/>
            <person name="Fisher S."/>
            <person name="Freeman R.M."/>
            <person name="Gunawardena J."/>
            <person name="Chu W."/>
            <person name="Stover N.A."/>
            <person name="Gregory B.D."/>
            <person name="Nowacki M."/>
            <person name="Derisi J."/>
            <person name="Roy S.W."/>
            <person name="Marshall W.F."/>
            <person name="Sood P."/>
        </authorList>
    </citation>
    <scope>NUCLEOTIDE SEQUENCE [LARGE SCALE GENOMIC DNA]</scope>
    <source>
        <strain evidence="2">WM001</strain>
    </source>
</reference>
<keyword evidence="3" id="KW-1185">Reference proteome</keyword>
<dbReference type="EMBL" id="MPUH01000809">
    <property type="protein sequence ID" value="OMJ73615.1"/>
    <property type="molecule type" value="Genomic_DNA"/>
</dbReference>
<keyword evidence="1" id="KW-0175">Coiled coil</keyword>
<feature type="coiled-coil region" evidence="1">
    <location>
        <begin position="48"/>
        <end position="82"/>
    </location>
</feature>
<sequence length="203" mass="23378">MSNNKESTLKTTFTLSMDTDFIDDSALISGFDFEDSLLVSKNPSTGKINDLINEIDLINEDRERLRLENENLKIQLSEIARNKLYIELLQKVATKALDELYLYKNKPKCLSPDRRFLRKIKIRSPSEGIMTSTKPLNDNDFVVRRNPSDASQNIVDNYTHNSPKYQRNTSARIFVSRNHLKYPKSISSNKNTLGEQKGKSIFQ</sequence>
<gene>
    <name evidence="2" type="ORF">SteCoe_27660</name>
</gene>
<accession>A0A1R2BAA1</accession>
<proteinExistence type="predicted"/>